<dbReference type="PANTHER" id="PTHR24559">
    <property type="entry name" value="TRANSPOSON TY3-I GAG-POL POLYPROTEIN"/>
    <property type="match status" value="1"/>
</dbReference>
<dbReference type="Proteomes" id="UP000257109">
    <property type="component" value="Unassembled WGS sequence"/>
</dbReference>
<dbReference type="Pfam" id="PF00078">
    <property type="entry name" value="RVT_1"/>
    <property type="match status" value="1"/>
</dbReference>
<dbReference type="GO" id="GO:0003676">
    <property type="term" value="F:nucleic acid binding"/>
    <property type="evidence" value="ECO:0007669"/>
    <property type="project" value="InterPro"/>
</dbReference>
<dbReference type="EMBL" id="QJKJ01011171">
    <property type="protein sequence ID" value="RDX71855.1"/>
    <property type="molecule type" value="Genomic_DNA"/>
</dbReference>
<feature type="domain" description="RNase H type-1" evidence="3">
    <location>
        <begin position="612"/>
        <end position="697"/>
    </location>
</feature>
<evidence type="ECO:0000259" key="2">
    <source>
        <dbReference type="Pfam" id="PF00078"/>
    </source>
</evidence>
<organism evidence="4 5">
    <name type="scientific">Mucuna pruriens</name>
    <name type="common">Velvet bean</name>
    <name type="synonym">Dolichos pruriens</name>
    <dbReference type="NCBI Taxonomy" id="157652"/>
    <lineage>
        <taxon>Eukaryota</taxon>
        <taxon>Viridiplantae</taxon>
        <taxon>Streptophyta</taxon>
        <taxon>Embryophyta</taxon>
        <taxon>Tracheophyta</taxon>
        <taxon>Spermatophyta</taxon>
        <taxon>Magnoliopsida</taxon>
        <taxon>eudicotyledons</taxon>
        <taxon>Gunneridae</taxon>
        <taxon>Pentapetalae</taxon>
        <taxon>rosids</taxon>
        <taxon>fabids</taxon>
        <taxon>Fabales</taxon>
        <taxon>Fabaceae</taxon>
        <taxon>Papilionoideae</taxon>
        <taxon>50 kb inversion clade</taxon>
        <taxon>NPAAA clade</taxon>
        <taxon>indigoferoid/millettioid clade</taxon>
        <taxon>Phaseoleae</taxon>
        <taxon>Mucuna</taxon>
    </lineage>
</organism>
<dbReference type="Gene3D" id="3.30.420.10">
    <property type="entry name" value="Ribonuclease H-like superfamily/Ribonuclease H"/>
    <property type="match status" value="1"/>
</dbReference>
<evidence type="ECO:0000256" key="1">
    <source>
        <dbReference type="SAM" id="MobiDB-lite"/>
    </source>
</evidence>
<dbReference type="InterPro" id="IPR000477">
    <property type="entry name" value="RT_dom"/>
</dbReference>
<keyword evidence="5" id="KW-1185">Reference proteome</keyword>
<dbReference type="AlphaFoldDB" id="A0A371F0N0"/>
<evidence type="ECO:0008006" key="6">
    <source>
        <dbReference type="Google" id="ProtNLM"/>
    </source>
</evidence>
<feature type="compositionally biased region" description="Polar residues" evidence="1">
    <location>
        <begin position="67"/>
        <end position="83"/>
    </location>
</feature>
<dbReference type="InterPro" id="IPR036397">
    <property type="entry name" value="RNaseH_sf"/>
</dbReference>
<evidence type="ECO:0000313" key="4">
    <source>
        <dbReference type="EMBL" id="RDX71855.1"/>
    </source>
</evidence>
<accession>A0A371F0N0</accession>
<dbReference type="CDD" id="cd01647">
    <property type="entry name" value="RT_LTR"/>
    <property type="match status" value="1"/>
</dbReference>
<comment type="caution">
    <text evidence="4">The sequence shown here is derived from an EMBL/GenBank/DDBJ whole genome shotgun (WGS) entry which is preliminary data.</text>
</comment>
<dbReference type="InterPro" id="IPR002156">
    <property type="entry name" value="RNaseH_domain"/>
</dbReference>
<name>A0A371F0N0_MUCPR</name>
<gene>
    <name evidence="4" type="ORF">CR513_48735</name>
</gene>
<dbReference type="SUPFAM" id="SSF56672">
    <property type="entry name" value="DNA/RNA polymerases"/>
    <property type="match status" value="1"/>
</dbReference>
<dbReference type="OrthoDB" id="1745495at2759"/>
<reference evidence="4" key="1">
    <citation type="submission" date="2018-05" db="EMBL/GenBank/DDBJ databases">
        <title>Draft genome of Mucuna pruriens seed.</title>
        <authorList>
            <person name="Nnadi N.E."/>
            <person name="Vos R."/>
            <person name="Hasami M.H."/>
            <person name="Devisetty U.K."/>
            <person name="Aguiy J.C."/>
        </authorList>
    </citation>
    <scope>NUCLEOTIDE SEQUENCE [LARGE SCALE GENOMIC DNA]</scope>
    <source>
        <strain evidence="4">JCA_2017</strain>
    </source>
</reference>
<evidence type="ECO:0000259" key="3">
    <source>
        <dbReference type="Pfam" id="PF13456"/>
    </source>
</evidence>
<sequence length="719" mass="82250">MRATNAESEKGGPKPSEAVIMAVKVLISNDFQPSKGLGKELEGIAKLVTLQENPGRSGLTILINTETSPQSDNATLMPNNTNESNREDEGEGLEAKTLVELERLLEQEELKLQSRANELEIVNLGKKDLGGQANAARPKTKASRTIERIADIFAWSYRDMPSLDITIVEHKLPLLPNAVPVRQQLRRMKLKVDLKIKEEVEKQWNAGFLVVWVANIVPILMTNGKVRMCVDYKDLNRANPKDNFPLHHIDMLVDKTTQHAFYSFMDGFSRYNQIRMVIEDREKTTFITTLGTFYYKVMPFGLKNTRVTYQRAMVALFHDMMHKEVEVYVDDMIAKSRTPDQHVEDLRKLFERLQKYKPRLNPAKYTFRVNTGKLLGFIVNERGVEVDPDKVKAIRNTLAPRTETKVVNYITRFISQLTATCSPIFKLLRKNQKIEWNQKCQEAFEKVKKYLETSPVLILIVPGKPLILYLIGLCLRITRCIWKERTSHLLSRLQIEIPNARANLCSSLGNEKAEIVHVGPHYMAHIQDRPPQIHLRKTSVDKTNNTLAIGFKAIKGCALVEQLAHHPVSDYQSLLHEFPNEHIMTVEETEFESEPTGWKLWFDGASNLLGNGIGAMLASLEGQCFPFSARLGFDCTNNMAEYEACAMGITIALEHQVKELKVFRDLALVIYQLRVEWETRDTKLILYHNHVLKRMTKVIITIGYYHDSKLVLANHTIYK</sequence>
<dbReference type="Pfam" id="PF13456">
    <property type="entry name" value="RVT_3"/>
    <property type="match status" value="1"/>
</dbReference>
<feature type="domain" description="Reverse transcriptase" evidence="2">
    <location>
        <begin position="224"/>
        <end position="378"/>
    </location>
</feature>
<dbReference type="GO" id="GO:0004523">
    <property type="term" value="F:RNA-DNA hybrid ribonuclease activity"/>
    <property type="evidence" value="ECO:0007669"/>
    <property type="project" value="InterPro"/>
</dbReference>
<dbReference type="InterPro" id="IPR043502">
    <property type="entry name" value="DNA/RNA_pol_sf"/>
</dbReference>
<dbReference type="InterPro" id="IPR053134">
    <property type="entry name" value="RNA-dir_DNA_polymerase"/>
</dbReference>
<proteinExistence type="predicted"/>
<feature type="region of interest" description="Disordered" evidence="1">
    <location>
        <begin position="67"/>
        <end position="92"/>
    </location>
</feature>
<dbReference type="PANTHER" id="PTHR24559:SF457">
    <property type="entry name" value="RNA-DIRECTED DNA POLYMERASE HOMOLOG"/>
    <property type="match status" value="1"/>
</dbReference>
<evidence type="ECO:0000313" key="5">
    <source>
        <dbReference type="Proteomes" id="UP000257109"/>
    </source>
</evidence>
<feature type="non-terminal residue" evidence="4">
    <location>
        <position position="1"/>
    </location>
</feature>
<dbReference type="Gene3D" id="3.30.70.270">
    <property type="match status" value="2"/>
</dbReference>
<protein>
    <recommendedName>
        <fullName evidence="6">Retrovirus-related Pol polyprotein from transposon 17.6</fullName>
    </recommendedName>
</protein>
<dbReference type="InterPro" id="IPR043128">
    <property type="entry name" value="Rev_trsase/Diguanyl_cyclase"/>
</dbReference>
<dbReference type="Gene3D" id="3.10.10.10">
    <property type="entry name" value="HIV Type 1 Reverse Transcriptase, subunit A, domain 1"/>
    <property type="match status" value="1"/>
</dbReference>